<sequence length="140" mass="15051">MTTLSEANIVARVLLNVLDPSAEQLHACTKKWPVGHRPRRASAGSRMARRPVNVVIVRRISASAISVSWSDACLGKSTEQIWSRGFADGAAVCALTGRCIGRGDPVFRPHAGETRVPVSRELTILATTVAQRPDLPLADT</sequence>
<comment type="caution">
    <text evidence="1">The sequence shown here is derived from an EMBL/GenBank/DDBJ whole genome shotgun (WGS) entry which is preliminary data.</text>
</comment>
<dbReference type="Proteomes" id="UP000682266">
    <property type="component" value="Unassembled WGS sequence"/>
</dbReference>
<evidence type="ECO:0000313" key="1">
    <source>
        <dbReference type="EMBL" id="MBR8132218.1"/>
    </source>
</evidence>
<dbReference type="RefSeq" id="WP_105787664.1">
    <property type="nucleotide sequence ID" value="NZ_CADERF010000023.1"/>
</dbReference>
<name>A0AA41JLS9_9BURK</name>
<dbReference type="AlphaFoldDB" id="A0AA41JLS9"/>
<proteinExistence type="predicted"/>
<dbReference type="EMBL" id="JAGSVG010000026">
    <property type="protein sequence ID" value="MBR8132218.1"/>
    <property type="molecule type" value="Genomic_DNA"/>
</dbReference>
<gene>
    <name evidence="1" type="ORF">KDW93_25140</name>
</gene>
<dbReference type="InterPro" id="IPR021769">
    <property type="entry name" value="DUF3331"/>
</dbReference>
<evidence type="ECO:0000313" key="2">
    <source>
        <dbReference type="Proteomes" id="UP000682266"/>
    </source>
</evidence>
<dbReference type="Pfam" id="PF11811">
    <property type="entry name" value="DUF3331"/>
    <property type="match status" value="1"/>
</dbReference>
<organism evidence="1 2">
    <name type="scientific">Burkholderia ambifaria</name>
    <dbReference type="NCBI Taxonomy" id="152480"/>
    <lineage>
        <taxon>Bacteria</taxon>
        <taxon>Pseudomonadati</taxon>
        <taxon>Pseudomonadota</taxon>
        <taxon>Betaproteobacteria</taxon>
        <taxon>Burkholderiales</taxon>
        <taxon>Burkholderiaceae</taxon>
        <taxon>Burkholderia</taxon>
        <taxon>Burkholderia cepacia complex</taxon>
    </lineage>
</organism>
<reference evidence="1" key="1">
    <citation type="submission" date="2021-04" db="EMBL/GenBank/DDBJ databases">
        <title>A collection of bacterial strains from the Burkholderia cepacia Research Laboratory and Repository.</title>
        <authorList>
            <person name="Lipuma J."/>
            <person name="Spilker T."/>
        </authorList>
    </citation>
    <scope>NUCLEOTIDE SEQUENCE</scope>
    <source>
        <strain evidence="1">AU36012</strain>
    </source>
</reference>
<accession>A0AA41JLS9</accession>
<protein>
    <submittedName>
        <fullName evidence="1">DUF3331 domain-containing protein</fullName>
    </submittedName>
</protein>